<accession>A0A9W5WV57</accession>
<proteinExistence type="predicted"/>
<dbReference type="OrthoDB" id="364923at2759"/>
<evidence type="ECO:0000313" key="1">
    <source>
        <dbReference type="EMBL" id="GFE53967.1"/>
    </source>
</evidence>
<reference evidence="1" key="1">
    <citation type="submission" date="2019-12" db="EMBL/GenBank/DDBJ databases">
        <title>Genome sequence of Babesia ovis.</title>
        <authorList>
            <person name="Yamagishi J."/>
            <person name="Sevinc F."/>
            <person name="Xuan X."/>
        </authorList>
    </citation>
    <scope>NUCLEOTIDE SEQUENCE</scope>
    <source>
        <strain evidence="1">Selcuk</strain>
    </source>
</reference>
<keyword evidence="2" id="KW-1185">Reference proteome</keyword>
<name>A0A9W5WV57_BABOV</name>
<dbReference type="AlphaFoldDB" id="A0A9W5WV57"/>
<dbReference type="Proteomes" id="UP001057455">
    <property type="component" value="Unassembled WGS sequence"/>
</dbReference>
<dbReference type="GO" id="GO:0000502">
    <property type="term" value="C:proteasome complex"/>
    <property type="evidence" value="ECO:0007669"/>
    <property type="project" value="UniProtKB-KW"/>
</dbReference>
<dbReference type="EMBL" id="BLIY01000008">
    <property type="protein sequence ID" value="GFE53967.1"/>
    <property type="molecule type" value="Genomic_DNA"/>
</dbReference>
<gene>
    <name evidence="1" type="ORF">BaOVIS_013710</name>
</gene>
<evidence type="ECO:0000313" key="2">
    <source>
        <dbReference type="Proteomes" id="UP001057455"/>
    </source>
</evidence>
<protein>
    <submittedName>
        <fullName evidence="1">26S proteasome non-ATPase regulatory subunit 5-like, putative</fullName>
    </submittedName>
</protein>
<sequence>MDRDGIGIGKSQGTFEDNLFAEESDYEDSVYRAAQTTGDGLPADLLSNTQNTHKRHSLLTLDNFWYNTSDALTEAPKPRKNVLWDFNIFHNLREEREGHYLTSIRQLEAEAGVAIKRAKVGILTEVSANTPDEEFVTDVASLLDYHVNGFVRRFRIYTVEGTPIFMKSLSGMKTGPQKLAIEGYLKSNEEYKRLKSKLAVFRTAKYRVIAVSLDRLLSSINGLRNKVASEIFEINSRSYKRMTLTRFLRQLDKISTNANFAGEYRFDLLKTYINHKSDLEEFIQNQTTFGSSYDPANIFEEFRNQFTPDFSEWDGKSNDLDNEGEDTGVFSTNDDRDINVKDDMIDFMNATPPDEIMISPSQHEIEYMTEKSPTPTKRMEMPSEPVLDSQQETISQADFEADLDFEAQMKLIEQARKQAAKILRKKRQGRDLEVENIEVN</sequence>
<organism evidence="1 2">
    <name type="scientific">Babesia ovis</name>
    <dbReference type="NCBI Taxonomy" id="5869"/>
    <lineage>
        <taxon>Eukaryota</taxon>
        <taxon>Sar</taxon>
        <taxon>Alveolata</taxon>
        <taxon>Apicomplexa</taxon>
        <taxon>Aconoidasida</taxon>
        <taxon>Piroplasmida</taxon>
        <taxon>Babesiidae</taxon>
        <taxon>Babesia</taxon>
    </lineage>
</organism>
<keyword evidence="1" id="KW-0647">Proteasome</keyword>
<comment type="caution">
    <text evidence="1">The sequence shown here is derived from an EMBL/GenBank/DDBJ whole genome shotgun (WGS) entry which is preliminary data.</text>
</comment>